<evidence type="ECO:0000256" key="1">
    <source>
        <dbReference type="SAM" id="MobiDB-lite"/>
    </source>
</evidence>
<feature type="domain" description="CobQ/CobB/MinD/ParA nucleotide binding" evidence="2">
    <location>
        <begin position="8"/>
        <end position="85"/>
    </location>
</feature>
<dbReference type="SUPFAM" id="SSF52540">
    <property type="entry name" value="P-loop containing nucleoside triphosphate hydrolases"/>
    <property type="match status" value="1"/>
</dbReference>
<organism evidence="3 4">
    <name type="scientific">Nannocystis pusilla</name>
    <dbReference type="NCBI Taxonomy" id="889268"/>
    <lineage>
        <taxon>Bacteria</taxon>
        <taxon>Pseudomonadati</taxon>
        <taxon>Myxococcota</taxon>
        <taxon>Polyangia</taxon>
        <taxon>Nannocystales</taxon>
        <taxon>Nannocystaceae</taxon>
        <taxon>Nannocystis</taxon>
    </lineage>
</organism>
<protein>
    <recommendedName>
        <fullName evidence="2">CobQ/CobB/MinD/ParA nucleotide binding domain-containing protein</fullName>
    </recommendedName>
</protein>
<dbReference type="AlphaFoldDB" id="A0A9X3EMW6"/>
<gene>
    <name evidence="3" type="ORF">OV079_15720</name>
</gene>
<proteinExistence type="predicted"/>
<dbReference type="Pfam" id="PF01656">
    <property type="entry name" value="CbiA"/>
    <property type="match status" value="1"/>
</dbReference>
<dbReference type="InterPro" id="IPR027417">
    <property type="entry name" value="P-loop_NTPase"/>
</dbReference>
<reference evidence="3" key="1">
    <citation type="submission" date="2022-11" db="EMBL/GenBank/DDBJ databases">
        <title>Minimal conservation of predation-associated metabolite biosynthetic gene clusters underscores biosynthetic potential of Myxococcota including descriptions for ten novel species: Archangium lansinium sp. nov., Myxococcus landrumus sp. nov., Nannocystis bai.</title>
        <authorList>
            <person name="Ahearne A."/>
            <person name="Stevens C."/>
            <person name="Phillips K."/>
        </authorList>
    </citation>
    <scope>NUCLEOTIDE SEQUENCE</scope>
    <source>
        <strain evidence="3">Na p29</strain>
    </source>
</reference>
<comment type="caution">
    <text evidence="3">The sequence shown here is derived from an EMBL/GenBank/DDBJ whole genome shotgun (WGS) entry which is preliminary data.</text>
</comment>
<sequence>MQTPSFIACWSAHGGVGRTLAVWGVGRVLAARGLRVLLVDLDLEAPGLTRIAATDGEGIVEWAASRGDAQALVERCVAIGEGLRVLPAGRLGADIGIDWTGGRPRNGARRGTSCAGRSRGPTSPTSC</sequence>
<accession>A0A9X3EMW6</accession>
<dbReference type="EMBL" id="JAPNKE010000002">
    <property type="protein sequence ID" value="MCY1006979.1"/>
    <property type="molecule type" value="Genomic_DNA"/>
</dbReference>
<dbReference type="InterPro" id="IPR002586">
    <property type="entry name" value="CobQ/CobB/MinD/ParA_Nub-bd_dom"/>
</dbReference>
<evidence type="ECO:0000259" key="2">
    <source>
        <dbReference type="Pfam" id="PF01656"/>
    </source>
</evidence>
<evidence type="ECO:0000313" key="3">
    <source>
        <dbReference type="EMBL" id="MCY1006979.1"/>
    </source>
</evidence>
<feature type="region of interest" description="Disordered" evidence="1">
    <location>
        <begin position="100"/>
        <end position="127"/>
    </location>
</feature>
<evidence type="ECO:0000313" key="4">
    <source>
        <dbReference type="Proteomes" id="UP001150924"/>
    </source>
</evidence>
<keyword evidence="4" id="KW-1185">Reference proteome</keyword>
<name>A0A9X3EMW6_9BACT</name>
<dbReference type="RefSeq" id="WP_267769454.1">
    <property type="nucleotide sequence ID" value="NZ_JAPNKE010000002.1"/>
</dbReference>
<dbReference type="Proteomes" id="UP001150924">
    <property type="component" value="Unassembled WGS sequence"/>
</dbReference>
<dbReference type="Gene3D" id="3.40.50.300">
    <property type="entry name" value="P-loop containing nucleotide triphosphate hydrolases"/>
    <property type="match status" value="1"/>
</dbReference>